<keyword evidence="7" id="KW-1185">Reference proteome</keyword>
<feature type="compositionally biased region" description="Polar residues" evidence="2">
    <location>
        <begin position="1"/>
        <end position="16"/>
    </location>
</feature>
<dbReference type="PANTHER" id="PTHR23120">
    <property type="entry name" value="MAESTRO-RELATED HEAT DOMAIN-CONTAINING"/>
    <property type="match status" value="1"/>
</dbReference>
<feature type="domain" description="Maestro/Maestro-like HEAT-repeats" evidence="5">
    <location>
        <begin position="825"/>
        <end position="1087"/>
    </location>
</feature>
<dbReference type="EMBL" id="JBBHLL010000890">
    <property type="protein sequence ID" value="KAK7797135.1"/>
    <property type="molecule type" value="Genomic_DNA"/>
</dbReference>
<dbReference type="Pfam" id="PF23210">
    <property type="entry name" value="HEAT_Maestro_2"/>
    <property type="match status" value="1"/>
</dbReference>
<evidence type="ECO:0000313" key="7">
    <source>
        <dbReference type="Proteomes" id="UP001488838"/>
    </source>
</evidence>
<feature type="domain" description="Maestro-like HEAT-repeats" evidence="3">
    <location>
        <begin position="413"/>
        <end position="633"/>
    </location>
</feature>
<comment type="caution">
    <text evidence="6">The sequence shown here is derived from an EMBL/GenBank/DDBJ whole genome shotgun (WGS) entry which is preliminary data.</text>
</comment>
<dbReference type="InterPro" id="IPR048465">
    <property type="entry name" value="Maestro-like_HEAT"/>
</dbReference>
<dbReference type="InterPro" id="IPR016024">
    <property type="entry name" value="ARM-type_fold"/>
</dbReference>
<dbReference type="GO" id="GO:0005794">
    <property type="term" value="C:Golgi apparatus"/>
    <property type="evidence" value="ECO:0007669"/>
    <property type="project" value="TreeGrafter"/>
</dbReference>
<accession>A0AAW0H752</accession>
<evidence type="ECO:0000259" key="3">
    <source>
        <dbReference type="Pfam" id="PF21047"/>
    </source>
</evidence>
<dbReference type="Pfam" id="PF21047">
    <property type="entry name" value="HEAT_Maestro"/>
    <property type="match status" value="1"/>
</dbReference>
<feature type="region of interest" description="Disordered" evidence="2">
    <location>
        <begin position="313"/>
        <end position="362"/>
    </location>
</feature>
<evidence type="ECO:0000259" key="5">
    <source>
        <dbReference type="Pfam" id="PF23227"/>
    </source>
</evidence>
<feature type="domain" description="MROH2B-like HEAT-repeats" evidence="4">
    <location>
        <begin position="84"/>
        <end position="314"/>
    </location>
</feature>
<evidence type="ECO:0000256" key="2">
    <source>
        <dbReference type="SAM" id="MobiDB-lite"/>
    </source>
</evidence>
<dbReference type="AlphaFoldDB" id="A0AAW0H752"/>
<dbReference type="InterPro" id="IPR055408">
    <property type="entry name" value="HEAT_MROH2B-like"/>
</dbReference>
<dbReference type="Proteomes" id="UP001488838">
    <property type="component" value="Unassembled WGS sequence"/>
</dbReference>
<dbReference type="Pfam" id="PF23227">
    <property type="entry name" value="HEAT_MROH2B_C"/>
    <property type="match status" value="1"/>
</dbReference>
<proteinExistence type="predicted"/>
<evidence type="ECO:0000256" key="1">
    <source>
        <dbReference type="ARBA" id="ARBA00022737"/>
    </source>
</evidence>
<sequence length="1139" mass="130423">MVSDGSFQSRQRSTPSAYRKANRSLPRQEQELELNYLDLGILGEYSNIHPSWENVAVSKIKNMMVTEQGLALDTICHFLEEHSQALLFHLYGLILCECSSMEQVQCHLASLLELSHQHSSYREGIALAVGLASTKHLQEVWALLEHLGRTKFLRSAAVSPDSQPSDTNLRWKWVSSTSLLCYGQIAKHIKEQILPWVDNIASRMVYYFSCGPCDEILKSSFLSAAILLTRSLREEYGSQRYKFTQIPELILCLLDILKEEPNFLCTFFRQKVILVVVGLSNLRPGLKPLLKSQILQTCLHSVYRLPATESLKSDSSSLTQAPDVNRLPATEPLKSDLSSSKQAPDVNRLPATEPMKSDLPSSKQVPDVMVLYKKTMRALDLLLQNFISENPSMDEVCFLLQHTEQWLKSDKSHERSRALQSIFLLLQYVVDSLKLAKEAVPSTLGHQLALLTLLWRDKDKITQQHSHHCVFLLMQLVFQQKGNLAEFSQWNKMKHFETNETREWEVKLYHVVKAFKNLTVAQHTQLILTLVHSLGGSNYLRCDLAAQLLLMICEEAGLKKGQVAEILQGLFQELPNIHSQSIQETISKVTMTLGTQHIQEVVEVVLSLCQPSDRWILLLWKALATNYRLARDVITLLYVKLKLRPPRRLLHSTYQARLVSLMALGTIYELLYTPEYRDTIRWAFAGILLGLLTELYYLLEMGLVEGVFDYQEDNLASKPLGPCRTCLEALKGLFWTNKYWEVFADVKLIQGWELFGQLETFPKGVTLLARAMAHYNCEVKAVLGQALISLKSTEERDNIVAICIITEFLNSPDVCQNVSRKVMDHSLNLGLSSRNQTVRALSLKGLGSTLMHPYKVTLLRSKLTELLDSFLQPEFKDILGMMEIMGHLLYLLGVHGIGIASFKIAQHLLRLFTDERAKVREYAIFLFGDVIHYGGKKFRQSLKILAFQAVVPLLFHMADPCPEVAVKAKYTFLRCAILLKWEFQKELFGKLAWGQGPGAENDIFVYMIESNFGSYQQFLRQALMYLDSPHKNLKLAAMKFIGALLQDYFNELCFYLTKDDVIILKHYLEALSHDTDSRTRKFYLNYWDDVIELSQDYRSDCLQHHRDEHHSHNRDHHRNQRRRYPYLTGIVAATIMAIS</sequence>
<keyword evidence="1" id="KW-0677">Repeat</keyword>
<feature type="region of interest" description="Disordered" evidence="2">
    <location>
        <begin position="1"/>
        <end position="25"/>
    </location>
</feature>
<evidence type="ECO:0000259" key="4">
    <source>
        <dbReference type="Pfam" id="PF23210"/>
    </source>
</evidence>
<evidence type="ECO:0000313" key="6">
    <source>
        <dbReference type="EMBL" id="KAK7797135.1"/>
    </source>
</evidence>
<organism evidence="6 7">
    <name type="scientific">Myodes glareolus</name>
    <name type="common">Bank vole</name>
    <name type="synonym">Clethrionomys glareolus</name>
    <dbReference type="NCBI Taxonomy" id="447135"/>
    <lineage>
        <taxon>Eukaryota</taxon>
        <taxon>Metazoa</taxon>
        <taxon>Chordata</taxon>
        <taxon>Craniata</taxon>
        <taxon>Vertebrata</taxon>
        <taxon>Euteleostomi</taxon>
        <taxon>Mammalia</taxon>
        <taxon>Eutheria</taxon>
        <taxon>Euarchontoglires</taxon>
        <taxon>Glires</taxon>
        <taxon>Rodentia</taxon>
        <taxon>Myomorpha</taxon>
        <taxon>Muroidea</taxon>
        <taxon>Cricetidae</taxon>
        <taxon>Arvicolinae</taxon>
        <taxon>Myodes</taxon>
    </lineage>
</organism>
<dbReference type="InterPro" id="IPR045206">
    <property type="entry name" value="Maestro_heat-like_prot"/>
</dbReference>
<evidence type="ECO:0008006" key="8">
    <source>
        <dbReference type="Google" id="ProtNLM"/>
    </source>
</evidence>
<dbReference type="PANTHER" id="PTHR23120:SF3">
    <property type="entry name" value="MAESTRO HEAT-LIKE REPEAT FAMILY MEMBER 4"/>
    <property type="match status" value="1"/>
</dbReference>
<dbReference type="Gene3D" id="1.25.10.10">
    <property type="entry name" value="Leucine-rich Repeat Variant"/>
    <property type="match status" value="1"/>
</dbReference>
<protein>
    <recommendedName>
        <fullName evidence="8">Maestro heat-like repeat family member 5</fullName>
    </recommendedName>
</protein>
<reference evidence="6 7" key="1">
    <citation type="journal article" date="2023" name="bioRxiv">
        <title>Conserved and derived expression patterns and positive selection on dental genes reveal complex evolutionary context of ever-growing rodent molars.</title>
        <authorList>
            <person name="Calamari Z.T."/>
            <person name="Song A."/>
            <person name="Cohen E."/>
            <person name="Akter M."/>
            <person name="Roy R.D."/>
            <person name="Hallikas O."/>
            <person name="Christensen M.M."/>
            <person name="Li P."/>
            <person name="Marangoni P."/>
            <person name="Jernvall J."/>
            <person name="Klein O.D."/>
        </authorList>
    </citation>
    <scope>NUCLEOTIDE SEQUENCE [LARGE SCALE GENOMIC DNA]</scope>
    <source>
        <strain evidence="6">V071</strain>
    </source>
</reference>
<dbReference type="InterPro" id="IPR055406">
    <property type="entry name" value="HEAT_Maestro"/>
</dbReference>
<gene>
    <name evidence="6" type="ORF">U0070_024094</name>
</gene>
<name>A0AAW0H752_MYOGA</name>
<dbReference type="InterPro" id="IPR011989">
    <property type="entry name" value="ARM-like"/>
</dbReference>
<feature type="compositionally biased region" description="Polar residues" evidence="2">
    <location>
        <begin position="313"/>
        <end position="322"/>
    </location>
</feature>
<dbReference type="SUPFAM" id="SSF48371">
    <property type="entry name" value="ARM repeat"/>
    <property type="match status" value="1"/>
</dbReference>